<evidence type="ECO:0000313" key="7">
    <source>
        <dbReference type="EMBL" id="PQA89344.1"/>
    </source>
</evidence>
<proteinExistence type="inferred from homology"/>
<keyword evidence="4 7" id="KW-0378">Hydrolase</keyword>
<comment type="cofactor">
    <cofactor evidence="1">
        <name>Zn(2+)</name>
        <dbReference type="ChEBI" id="CHEBI:29105"/>
    </cofactor>
</comment>
<feature type="domain" description="Histone deacetylase" evidence="6">
    <location>
        <begin position="28"/>
        <end position="334"/>
    </location>
</feature>
<organism evidence="7 8">
    <name type="scientific">Hyphococcus luteus</name>
    <dbReference type="NCBI Taxonomy" id="2058213"/>
    <lineage>
        <taxon>Bacteria</taxon>
        <taxon>Pseudomonadati</taxon>
        <taxon>Pseudomonadota</taxon>
        <taxon>Alphaproteobacteria</taxon>
        <taxon>Parvularculales</taxon>
        <taxon>Parvularculaceae</taxon>
        <taxon>Hyphococcus</taxon>
    </lineage>
</organism>
<dbReference type="AlphaFoldDB" id="A0A2S7K9Z6"/>
<dbReference type="GO" id="GO:0040029">
    <property type="term" value="P:epigenetic regulation of gene expression"/>
    <property type="evidence" value="ECO:0007669"/>
    <property type="project" value="TreeGrafter"/>
</dbReference>
<dbReference type="PRINTS" id="PR01270">
    <property type="entry name" value="HDASUPER"/>
</dbReference>
<evidence type="ECO:0000256" key="2">
    <source>
        <dbReference type="ARBA" id="ARBA00005947"/>
    </source>
</evidence>
<dbReference type="Pfam" id="PF00850">
    <property type="entry name" value="Hist_deacetyl"/>
    <property type="match status" value="1"/>
</dbReference>
<evidence type="ECO:0000256" key="5">
    <source>
        <dbReference type="ARBA" id="ARBA00022833"/>
    </source>
</evidence>
<dbReference type="InterPro" id="IPR023801">
    <property type="entry name" value="His_deacetylse_dom"/>
</dbReference>
<protein>
    <submittedName>
        <fullName evidence="7">Acetylpolyamine amidohydrolase</fullName>
    </submittedName>
</protein>
<evidence type="ECO:0000256" key="4">
    <source>
        <dbReference type="ARBA" id="ARBA00022801"/>
    </source>
</evidence>
<dbReference type="GO" id="GO:0004407">
    <property type="term" value="F:histone deacetylase activity"/>
    <property type="evidence" value="ECO:0007669"/>
    <property type="project" value="TreeGrafter"/>
</dbReference>
<name>A0A2S7K9Z6_9PROT</name>
<comment type="similarity">
    <text evidence="2">Belongs to the histone deacetylase family.</text>
</comment>
<dbReference type="InterPro" id="IPR023696">
    <property type="entry name" value="Ureohydrolase_dom_sf"/>
</dbReference>
<evidence type="ECO:0000256" key="1">
    <source>
        <dbReference type="ARBA" id="ARBA00001947"/>
    </source>
</evidence>
<evidence type="ECO:0000256" key="3">
    <source>
        <dbReference type="ARBA" id="ARBA00022723"/>
    </source>
</evidence>
<keyword evidence="8" id="KW-1185">Reference proteome</keyword>
<dbReference type="GO" id="GO:0016787">
    <property type="term" value="F:hydrolase activity"/>
    <property type="evidence" value="ECO:0007669"/>
    <property type="project" value="UniProtKB-KW"/>
</dbReference>
<gene>
    <name evidence="7" type="ORF">CW354_00240</name>
</gene>
<accession>A0A2S7K9Z6</accession>
<dbReference type="InterPro" id="IPR037138">
    <property type="entry name" value="His_deacetylse_dom_sf"/>
</dbReference>
<sequence length="342" mass="36670">MKAVLAETEQKRHYPPSYLVNGVMEANPERPERVELLLQGVKDAGLDLVRPENYDAAPILAVHSKRYLDFLARAHERWARIPGASEAVTPNVHPLRRGGYPASVVAQAGWHMIDASAPISADTWESAQWSAWTAAHAAKLVLQGERAAYALCRPPGHHAGAETAGGFCYLNNTAIAAEVLRKDHDRVAILDVDLHHGNGTQDIFYNRGDVLTVSIHADPVRFYPFFWGYADETGEDGGDGANLNLPLPRGSKDDAFLDALGAALKKIEDFGPDALVIALGLDAYEGDPIAGLAVTSGGFARIGEAIGGALKLPTVIIQEGGYPCDELGSNLAAFLGGHQSRR</sequence>
<dbReference type="EMBL" id="PJCH01000001">
    <property type="protein sequence ID" value="PQA89344.1"/>
    <property type="molecule type" value="Genomic_DNA"/>
</dbReference>
<dbReference type="SUPFAM" id="SSF52768">
    <property type="entry name" value="Arginase/deacetylase"/>
    <property type="match status" value="1"/>
</dbReference>
<dbReference type="PANTHER" id="PTHR10625:SF17">
    <property type="entry name" value="HISTONE DEACETYLASE 8"/>
    <property type="match status" value="1"/>
</dbReference>
<reference evidence="7 8" key="1">
    <citation type="submission" date="2017-12" db="EMBL/GenBank/DDBJ databases">
        <authorList>
            <person name="Hurst M.R.H."/>
        </authorList>
    </citation>
    <scope>NUCLEOTIDE SEQUENCE [LARGE SCALE GENOMIC DNA]</scope>
    <source>
        <strain evidence="7 8">SY-3-19</strain>
    </source>
</reference>
<keyword evidence="3" id="KW-0479">Metal-binding</keyword>
<dbReference type="RefSeq" id="WP_104828047.1">
    <property type="nucleotide sequence ID" value="NZ_PJCH01000001.1"/>
</dbReference>
<dbReference type="Proteomes" id="UP000239504">
    <property type="component" value="Unassembled WGS sequence"/>
</dbReference>
<dbReference type="CDD" id="cd10001">
    <property type="entry name" value="HDAC_classII_APAH"/>
    <property type="match status" value="1"/>
</dbReference>
<evidence type="ECO:0000313" key="8">
    <source>
        <dbReference type="Proteomes" id="UP000239504"/>
    </source>
</evidence>
<keyword evidence="5" id="KW-0862">Zinc</keyword>
<comment type="caution">
    <text evidence="7">The sequence shown here is derived from an EMBL/GenBank/DDBJ whole genome shotgun (WGS) entry which is preliminary data.</text>
</comment>
<dbReference type="InterPro" id="IPR000286">
    <property type="entry name" value="HDACs"/>
</dbReference>
<dbReference type="Gene3D" id="3.40.800.20">
    <property type="entry name" value="Histone deacetylase domain"/>
    <property type="match status" value="1"/>
</dbReference>
<dbReference type="GO" id="GO:0046872">
    <property type="term" value="F:metal ion binding"/>
    <property type="evidence" value="ECO:0007669"/>
    <property type="project" value="UniProtKB-KW"/>
</dbReference>
<dbReference type="OrthoDB" id="9808367at2"/>
<evidence type="ECO:0000259" key="6">
    <source>
        <dbReference type="Pfam" id="PF00850"/>
    </source>
</evidence>
<dbReference type="PANTHER" id="PTHR10625">
    <property type="entry name" value="HISTONE DEACETYLASE HDAC1-RELATED"/>
    <property type="match status" value="1"/>
</dbReference>